<dbReference type="KEGG" id="aalt:CC77DRAFT_25689"/>
<dbReference type="VEuPathDB" id="FungiDB:CC77DRAFT_25689"/>
<sequence>MHRLAYPAPSGIYWVYLLKGLPCYQAERLARYMLAEHTPPYSPMNGHFGYKNTTRSLKKLELHTRHKELTVQFVCFRFLGTQPWNKVRAPRLAATLCAQSSRVQPTATRQRYSQNMRRTSSSHSTSLRPRSLWSSATSYLTRCVTSKRTVSSVDDVPAIREDN</sequence>
<accession>A0A177E2B7</accession>
<reference evidence="2 3" key="1">
    <citation type="submission" date="2016-05" db="EMBL/GenBank/DDBJ databases">
        <title>Comparative analysis of secretome profiles of manganese(II)-oxidizing ascomycete fungi.</title>
        <authorList>
            <consortium name="DOE Joint Genome Institute"/>
            <person name="Zeiner C.A."/>
            <person name="Purvine S.O."/>
            <person name="Zink E.M."/>
            <person name="Wu S."/>
            <person name="Pasa-Tolic L."/>
            <person name="Chaput D.L."/>
            <person name="Haridas S."/>
            <person name="Grigoriev I.V."/>
            <person name="Santelli C.M."/>
            <person name="Hansel C.M."/>
        </authorList>
    </citation>
    <scope>NUCLEOTIDE SEQUENCE [LARGE SCALE GENOMIC DNA]</scope>
    <source>
        <strain evidence="2 3">SRC1lrK2f</strain>
    </source>
</reference>
<feature type="compositionally biased region" description="Low complexity" evidence="1">
    <location>
        <begin position="117"/>
        <end position="129"/>
    </location>
</feature>
<evidence type="ECO:0000313" key="2">
    <source>
        <dbReference type="EMBL" id="OAG26117.1"/>
    </source>
</evidence>
<protein>
    <submittedName>
        <fullName evidence="2">Uncharacterized protein</fullName>
    </submittedName>
</protein>
<evidence type="ECO:0000256" key="1">
    <source>
        <dbReference type="SAM" id="MobiDB-lite"/>
    </source>
</evidence>
<dbReference type="AlphaFoldDB" id="A0A177E2B7"/>
<feature type="region of interest" description="Disordered" evidence="1">
    <location>
        <begin position="107"/>
        <end position="129"/>
    </location>
</feature>
<dbReference type="EMBL" id="KV441469">
    <property type="protein sequence ID" value="OAG26117.1"/>
    <property type="molecule type" value="Genomic_DNA"/>
</dbReference>
<proteinExistence type="predicted"/>
<keyword evidence="3" id="KW-1185">Reference proteome</keyword>
<name>A0A177E2B7_ALTAL</name>
<feature type="compositionally biased region" description="Polar residues" evidence="1">
    <location>
        <begin position="107"/>
        <end position="116"/>
    </location>
</feature>
<evidence type="ECO:0000313" key="3">
    <source>
        <dbReference type="Proteomes" id="UP000077248"/>
    </source>
</evidence>
<dbReference type="GeneID" id="29116477"/>
<organism evidence="2 3">
    <name type="scientific">Alternaria alternata</name>
    <name type="common">Alternaria rot fungus</name>
    <name type="synonym">Torula alternata</name>
    <dbReference type="NCBI Taxonomy" id="5599"/>
    <lineage>
        <taxon>Eukaryota</taxon>
        <taxon>Fungi</taxon>
        <taxon>Dikarya</taxon>
        <taxon>Ascomycota</taxon>
        <taxon>Pezizomycotina</taxon>
        <taxon>Dothideomycetes</taxon>
        <taxon>Pleosporomycetidae</taxon>
        <taxon>Pleosporales</taxon>
        <taxon>Pleosporineae</taxon>
        <taxon>Pleosporaceae</taxon>
        <taxon>Alternaria</taxon>
        <taxon>Alternaria sect. Alternaria</taxon>
        <taxon>Alternaria alternata complex</taxon>
    </lineage>
</organism>
<dbReference type="RefSeq" id="XP_018391538.1">
    <property type="nucleotide sequence ID" value="XM_018530883.1"/>
</dbReference>
<dbReference type="Proteomes" id="UP000077248">
    <property type="component" value="Unassembled WGS sequence"/>
</dbReference>
<gene>
    <name evidence="2" type="ORF">CC77DRAFT_25689</name>
</gene>